<reference evidence="13 14" key="1">
    <citation type="submission" date="2018-10" db="EMBL/GenBank/DDBJ databases">
        <title>Kocuria tytouropygialis sp. nov., isolated from the uropygial gland of an American barn owl (Tyto furcata).</title>
        <authorList>
            <person name="Braun M.S."/>
            <person name="Wang E."/>
            <person name="Zimmermann S."/>
            <person name="Wagner H."/>
            <person name="Wink M."/>
        </authorList>
    </citation>
    <scope>NUCLEOTIDE SEQUENCE [LARGE SCALE GENOMIC DNA]</scope>
    <source>
        <strain evidence="13 14">442</strain>
    </source>
</reference>
<feature type="modified residue" description="N6-carboxylysine" evidence="7">
    <location>
        <position position="235"/>
    </location>
</feature>
<evidence type="ECO:0000256" key="6">
    <source>
        <dbReference type="ARBA" id="ARBA00023316"/>
    </source>
</evidence>
<dbReference type="InterPro" id="IPR000713">
    <property type="entry name" value="Mur_ligase_N"/>
</dbReference>
<evidence type="ECO:0000256" key="5">
    <source>
        <dbReference type="ARBA" id="ARBA00023306"/>
    </source>
</evidence>
<dbReference type="AlphaFoldDB" id="A0A495A9U8"/>
<evidence type="ECO:0000256" key="4">
    <source>
        <dbReference type="ARBA" id="ARBA00022984"/>
    </source>
</evidence>
<evidence type="ECO:0000313" key="14">
    <source>
        <dbReference type="Proteomes" id="UP000249516"/>
    </source>
</evidence>
<evidence type="ECO:0000256" key="2">
    <source>
        <dbReference type="ARBA" id="ARBA00022618"/>
    </source>
</evidence>
<feature type="binding site" evidence="7">
    <location>
        <position position="203"/>
    </location>
    <ligand>
        <name>UDP-N-acetyl-alpha-D-muramoyl-L-alanyl-D-glutamate</name>
        <dbReference type="ChEBI" id="CHEBI:83900"/>
    </ligand>
</feature>
<keyword evidence="3 7" id="KW-0133">Cell shape</keyword>
<dbReference type="Gene3D" id="3.90.190.20">
    <property type="entry name" value="Mur ligase, C-terminal domain"/>
    <property type="match status" value="1"/>
</dbReference>
<comment type="caution">
    <text evidence="13">The sequence shown here is derived from an EMBL/GenBank/DDBJ whole genome shotgun (WGS) entry which is preliminary data.</text>
</comment>
<dbReference type="InterPro" id="IPR005761">
    <property type="entry name" value="UDP-N-AcMur-Glu-dNH2Pim_ligase"/>
</dbReference>
<dbReference type="InterPro" id="IPR036615">
    <property type="entry name" value="Mur_ligase_C_dom_sf"/>
</dbReference>
<dbReference type="SUPFAM" id="SSF53623">
    <property type="entry name" value="MurD-like peptide ligases, catalytic domain"/>
    <property type="match status" value="1"/>
</dbReference>
<comment type="similarity">
    <text evidence="1 7">Belongs to the MurCDEF family. MurE subfamily.</text>
</comment>
<dbReference type="InterPro" id="IPR004101">
    <property type="entry name" value="Mur_ligase_C"/>
</dbReference>
<feature type="binding site" evidence="7">
    <location>
        <position position="201"/>
    </location>
    <ligand>
        <name>UDP-N-acetyl-alpha-D-muramoyl-L-alanyl-D-glutamate</name>
        <dbReference type="ChEBI" id="CHEBI:83900"/>
    </ligand>
</feature>
<dbReference type="Pfam" id="PF08245">
    <property type="entry name" value="Mur_ligase_M"/>
    <property type="match status" value="1"/>
</dbReference>
<evidence type="ECO:0000259" key="11">
    <source>
        <dbReference type="Pfam" id="PF02875"/>
    </source>
</evidence>
<feature type="binding site" evidence="7">
    <location>
        <begin position="126"/>
        <end position="132"/>
    </location>
    <ligand>
        <name>ATP</name>
        <dbReference type="ChEBI" id="CHEBI:30616"/>
    </ligand>
</feature>
<feature type="binding site" evidence="7">
    <location>
        <begin position="168"/>
        <end position="169"/>
    </location>
    <ligand>
        <name>UDP-N-acetyl-alpha-D-muramoyl-L-alanyl-D-glutamate</name>
        <dbReference type="ChEBI" id="CHEBI:83900"/>
    </ligand>
</feature>
<feature type="region of interest" description="Disordered" evidence="9">
    <location>
        <begin position="514"/>
        <end position="549"/>
    </location>
</feature>
<dbReference type="PANTHER" id="PTHR23135:SF4">
    <property type="entry name" value="UDP-N-ACETYLMURAMOYL-L-ALANYL-D-GLUTAMATE--2,6-DIAMINOPIMELATE LIGASE MURE HOMOLOG, CHLOROPLASTIC"/>
    <property type="match status" value="1"/>
</dbReference>
<dbReference type="GO" id="GO:0008765">
    <property type="term" value="F:UDP-N-acetylmuramoylalanyl-D-glutamate-2,6-diaminopimelate ligase activity"/>
    <property type="evidence" value="ECO:0007669"/>
    <property type="project" value="UniProtKB-UniRule"/>
</dbReference>
<feature type="compositionally biased region" description="Basic and acidic residues" evidence="9">
    <location>
        <begin position="527"/>
        <end position="541"/>
    </location>
</feature>
<evidence type="ECO:0000313" key="13">
    <source>
        <dbReference type="EMBL" id="RKQ36819.1"/>
    </source>
</evidence>
<dbReference type="NCBIfam" id="TIGR01085">
    <property type="entry name" value="murE"/>
    <property type="match status" value="1"/>
</dbReference>
<dbReference type="HAMAP" id="MF_00208">
    <property type="entry name" value="MurE"/>
    <property type="match status" value="1"/>
</dbReference>
<comment type="function">
    <text evidence="7">Catalyzes the addition of meso-diaminopimelic acid to the nucleotide precursor UDP-N-acetylmuramoyl-L-alanyl-D-glutamate (UMAG) in the biosynthesis of bacterial cell-wall peptidoglycan.</text>
</comment>
<dbReference type="GO" id="GO:0000287">
    <property type="term" value="F:magnesium ion binding"/>
    <property type="evidence" value="ECO:0007669"/>
    <property type="project" value="UniProtKB-UniRule"/>
</dbReference>
<keyword evidence="7 13" id="KW-0436">Ligase</keyword>
<dbReference type="Pfam" id="PF02875">
    <property type="entry name" value="Mur_ligase_C"/>
    <property type="match status" value="1"/>
</dbReference>
<dbReference type="GO" id="GO:0051301">
    <property type="term" value="P:cell division"/>
    <property type="evidence" value="ECO:0007669"/>
    <property type="project" value="UniProtKB-KW"/>
</dbReference>
<accession>A0A495A9U8</accession>
<keyword evidence="4 7" id="KW-0573">Peptidoglycan synthesis</keyword>
<dbReference type="EC" id="6.3.2.13" evidence="7"/>
<comment type="pathway">
    <text evidence="7 8">Cell wall biogenesis; peptidoglycan biosynthesis.</text>
</comment>
<dbReference type="GO" id="GO:0005524">
    <property type="term" value="F:ATP binding"/>
    <property type="evidence" value="ECO:0007669"/>
    <property type="project" value="UniProtKB-UniRule"/>
</dbReference>
<comment type="PTM">
    <text evidence="7">Carboxylation is probably crucial for Mg(2+) binding and, consequently, for the gamma-phosphate positioning of ATP.</text>
</comment>
<dbReference type="GO" id="GO:0071555">
    <property type="term" value="P:cell wall organization"/>
    <property type="evidence" value="ECO:0007669"/>
    <property type="project" value="UniProtKB-KW"/>
</dbReference>
<dbReference type="SUPFAM" id="SSF63418">
    <property type="entry name" value="MurE/MurF N-terminal domain"/>
    <property type="match status" value="1"/>
</dbReference>
<dbReference type="Gene3D" id="3.40.1190.10">
    <property type="entry name" value="Mur-like, catalytic domain"/>
    <property type="match status" value="1"/>
</dbReference>
<dbReference type="EMBL" id="PNJG02000001">
    <property type="protein sequence ID" value="RKQ36819.1"/>
    <property type="molecule type" value="Genomic_DNA"/>
</dbReference>
<dbReference type="GO" id="GO:0009252">
    <property type="term" value="P:peptidoglycan biosynthetic process"/>
    <property type="evidence" value="ECO:0007669"/>
    <property type="project" value="UniProtKB-UniRule"/>
</dbReference>
<keyword evidence="7" id="KW-0547">Nucleotide-binding</keyword>
<keyword evidence="7" id="KW-0460">Magnesium</keyword>
<dbReference type="InterPro" id="IPR035911">
    <property type="entry name" value="MurE/MurF_N"/>
</dbReference>
<evidence type="ECO:0000256" key="1">
    <source>
        <dbReference type="ARBA" id="ARBA00005898"/>
    </source>
</evidence>
<dbReference type="UniPathway" id="UPA00219"/>
<gene>
    <name evidence="7" type="primary">murE</name>
    <name evidence="13" type="ORF">C1C97_004195</name>
</gene>
<feature type="binding site" evidence="7">
    <location>
        <position position="397"/>
    </location>
    <ligand>
        <name>meso-2,6-diaminopimelate</name>
        <dbReference type="ChEBI" id="CHEBI:57791"/>
    </ligand>
</feature>
<evidence type="ECO:0000259" key="12">
    <source>
        <dbReference type="Pfam" id="PF08245"/>
    </source>
</evidence>
<dbReference type="InterPro" id="IPR013221">
    <property type="entry name" value="Mur_ligase_cen"/>
</dbReference>
<evidence type="ECO:0000259" key="10">
    <source>
        <dbReference type="Pfam" id="PF01225"/>
    </source>
</evidence>
<feature type="binding site" evidence="7">
    <location>
        <begin position="422"/>
        <end position="425"/>
    </location>
    <ligand>
        <name>meso-2,6-diaminopimelate</name>
        <dbReference type="ChEBI" id="CHEBI:57791"/>
    </ligand>
</feature>
<keyword evidence="7" id="KW-0067">ATP-binding</keyword>
<feature type="binding site" evidence="7">
    <location>
        <position position="195"/>
    </location>
    <ligand>
        <name>UDP-N-acetyl-alpha-D-muramoyl-L-alanyl-D-glutamate</name>
        <dbReference type="ChEBI" id="CHEBI:83900"/>
    </ligand>
</feature>
<dbReference type="GO" id="GO:0005737">
    <property type="term" value="C:cytoplasm"/>
    <property type="evidence" value="ECO:0007669"/>
    <property type="project" value="UniProtKB-SubCell"/>
</dbReference>
<dbReference type="Proteomes" id="UP000249516">
    <property type="component" value="Unassembled WGS sequence"/>
</dbReference>
<dbReference type="InterPro" id="IPR036565">
    <property type="entry name" value="Mur-like_cat_sf"/>
</dbReference>
<evidence type="ECO:0000256" key="8">
    <source>
        <dbReference type="RuleBase" id="RU004135"/>
    </source>
</evidence>
<evidence type="ECO:0000256" key="3">
    <source>
        <dbReference type="ARBA" id="ARBA00022960"/>
    </source>
</evidence>
<evidence type="ECO:0000256" key="7">
    <source>
        <dbReference type="HAMAP-Rule" id="MF_00208"/>
    </source>
</evidence>
<comment type="catalytic activity">
    <reaction evidence="7">
        <text>UDP-N-acetyl-alpha-D-muramoyl-L-alanyl-D-glutamate + meso-2,6-diaminopimelate + ATP = UDP-N-acetyl-alpha-D-muramoyl-L-alanyl-gamma-D-glutamyl-meso-2,6-diaminopimelate + ADP + phosphate + H(+)</text>
        <dbReference type="Rhea" id="RHEA:23676"/>
        <dbReference type="ChEBI" id="CHEBI:15378"/>
        <dbReference type="ChEBI" id="CHEBI:30616"/>
        <dbReference type="ChEBI" id="CHEBI:43474"/>
        <dbReference type="ChEBI" id="CHEBI:57791"/>
        <dbReference type="ChEBI" id="CHEBI:83900"/>
        <dbReference type="ChEBI" id="CHEBI:83905"/>
        <dbReference type="ChEBI" id="CHEBI:456216"/>
        <dbReference type="EC" id="6.3.2.13"/>
    </reaction>
</comment>
<proteinExistence type="inferred from homology"/>
<feature type="domain" description="Mur ligase central" evidence="12">
    <location>
        <begin position="124"/>
        <end position="324"/>
    </location>
</feature>
<dbReference type="Gene3D" id="3.40.1390.10">
    <property type="entry name" value="MurE/MurF, N-terminal domain"/>
    <property type="match status" value="1"/>
</dbReference>
<keyword evidence="14" id="KW-1185">Reference proteome</keyword>
<keyword evidence="2 7" id="KW-0132">Cell division</keyword>
<keyword evidence="7" id="KW-0963">Cytoplasm</keyword>
<comment type="cofactor">
    <cofactor evidence="7">
        <name>Mg(2+)</name>
        <dbReference type="ChEBI" id="CHEBI:18420"/>
    </cofactor>
</comment>
<evidence type="ECO:0000256" key="9">
    <source>
        <dbReference type="SAM" id="MobiDB-lite"/>
    </source>
</evidence>
<sequence>MGTCVPHERSVEELAEYAGAALRGRDRGVARGITVRRVTEFHRDVRPGDLFVGLKGRRHHGATRAREAVAAGAVAVLTDPAGAAMLPDAPAVPVLVVDDPRAVLGPIASLLNGHPSHHLPVYGVTGTNGKTTTAFILEAALRRLDLRPGLLSTPETVIGTQREPSGMTTPTAPHVQDVLARMLAAGNAAAVMEVSSHALDQGRVNGIRFDTVAFTNLTHEHLDYHGDMESYFQAKARLFTPRFASRAVIVVDDAAGRRLDRLARRRGLATVTLSTRADVAATWHVHGATGQDEFTLRGARGDLALRSPLPGEHNRVNTALAALMLLGSGHAAQDVVRALAGPVGVPGRMDRVELGPQWPTVLVDFAHTPDATAKSVSALQARTRGRLVVTASSGGDRDTSKRELTGRAVVEAGADVVVVTDDNPRSEDPAAIRAAVMRGVQAAVWARRAAGLPEPRVVETPTRRDAIRTALQLAGPDGTVALYGKGHERWMEIGPPGTRVPFVDRDEVRAAAARLEDAAAASSSSEDPEHTDAARRAERAGWRRGRVAP</sequence>
<dbReference type="Pfam" id="PF01225">
    <property type="entry name" value="Mur_ligase"/>
    <property type="match status" value="1"/>
</dbReference>
<feature type="short sequence motif" description="Meso-diaminopimelate recognition motif" evidence="7">
    <location>
        <begin position="422"/>
        <end position="425"/>
    </location>
</feature>
<feature type="binding site" evidence="7">
    <location>
        <position position="484"/>
    </location>
    <ligand>
        <name>meso-2,6-diaminopimelate</name>
        <dbReference type="ChEBI" id="CHEBI:57791"/>
    </ligand>
</feature>
<comment type="caution">
    <text evidence="7">Lacks conserved residue(s) required for the propagation of feature annotation.</text>
</comment>
<protein>
    <recommendedName>
        <fullName evidence="7">UDP-N-acetylmuramoyl-L-alanyl-D-glutamate--2,6-diaminopimelate ligase</fullName>
        <ecNumber evidence="7">6.3.2.13</ecNumber>
    </recommendedName>
    <alternativeName>
        <fullName evidence="7">Meso-A2pm-adding enzyme</fullName>
    </alternativeName>
    <alternativeName>
        <fullName evidence="7">Meso-diaminopimelate-adding enzyme</fullName>
    </alternativeName>
    <alternativeName>
        <fullName evidence="7">UDP-MurNAc-L-Ala-D-Glu:meso-diaminopimelate ligase</fullName>
    </alternativeName>
    <alternativeName>
        <fullName evidence="7">UDP-MurNAc-tripeptide synthetase</fullName>
    </alternativeName>
    <alternativeName>
        <fullName evidence="7">UDP-N-acetylmuramyl-tripeptide synthetase</fullName>
    </alternativeName>
</protein>
<feature type="binding site" evidence="7">
    <location>
        <position position="488"/>
    </location>
    <ligand>
        <name>meso-2,6-diaminopimelate</name>
        <dbReference type="ChEBI" id="CHEBI:57791"/>
    </ligand>
</feature>
<keyword evidence="6 7" id="KW-0961">Cell wall biogenesis/degradation</keyword>
<dbReference type="SUPFAM" id="SSF53244">
    <property type="entry name" value="MurD-like peptide ligases, peptide-binding domain"/>
    <property type="match status" value="1"/>
</dbReference>
<dbReference type="GO" id="GO:0008360">
    <property type="term" value="P:regulation of cell shape"/>
    <property type="evidence" value="ECO:0007669"/>
    <property type="project" value="UniProtKB-KW"/>
</dbReference>
<feature type="domain" description="Mur ligase C-terminal" evidence="11">
    <location>
        <begin position="347"/>
        <end position="486"/>
    </location>
</feature>
<feature type="domain" description="Mur ligase N-terminal catalytic" evidence="10">
    <location>
        <begin position="43"/>
        <end position="108"/>
    </location>
</feature>
<organism evidence="13 14">
    <name type="scientific">Kocuria tytonis</name>
    <dbReference type="NCBI Taxonomy" id="2054280"/>
    <lineage>
        <taxon>Bacteria</taxon>
        <taxon>Bacillati</taxon>
        <taxon>Actinomycetota</taxon>
        <taxon>Actinomycetes</taxon>
        <taxon>Micrococcales</taxon>
        <taxon>Micrococcaceae</taxon>
        <taxon>Kocuria</taxon>
    </lineage>
</organism>
<name>A0A495A9U8_9MICC</name>
<keyword evidence="5 7" id="KW-0131">Cell cycle</keyword>
<comment type="subcellular location">
    <subcellularLocation>
        <location evidence="7 8">Cytoplasm</location>
    </subcellularLocation>
</comment>
<dbReference type="PANTHER" id="PTHR23135">
    <property type="entry name" value="MUR LIGASE FAMILY MEMBER"/>
    <property type="match status" value="1"/>
</dbReference>